<comment type="caution">
    <text evidence="1">The sequence shown here is derived from an EMBL/GenBank/DDBJ whole genome shotgun (WGS) entry which is preliminary data.</text>
</comment>
<protein>
    <submittedName>
        <fullName evidence="1">Acyl-CoA thioesterase</fullName>
    </submittedName>
</protein>
<dbReference type="EMBL" id="JAAAPO010000001">
    <property type="protein sequence ID" value="NBC34955.1"/>
    <property type="molecule type" value="Genomic_DNA"/>
</dbReference>
<organism evidence="1 2">
    <name type="scientific">Novosphingobium ovatum</name>
    <dbReference type="NCBI Taxonomy" id="1908523"/>
    <lineage>
        <taxon>Bacteria</taxon>
        <taxon>Pseudomonadati</taxon>
        <taxon>Pseudomonadota</taxon>
        <taxon>Alphaproteobacteria</taxon>
        <taxon>Sphingomonadales</taxon>
        <taxon>Sphingomonadaceae</taxon>
        <taxon>Novosphingobium</taxon>
    </lineage>
</organism>
<evidence type="ECO:0000313" key="1">
    <source>
        <dbReference type="EMBL" id="NBC34955.1"/>
    </source>
</evidence>
<dbReference type="Gene3D" id="3.10.129.10">
    <property type="entry name" value="Hotdog Thioesterase"/>
    <property type="match status" value="1"/>
</dbReference>
<dbReference type="RefSeq" id="WP_161716265.1">
    <property type="nucleotide sequence ID" value="NZ_JAAAPO010000001.1"/>
</dbReference>
<proteinExistence type="predicted"/>
<dbReference type="InterPro" id="IPR029069">
    <property type="entry name" value="HotDog_dom_sf"/>
</dbReference>
<accession>A0ABW9X8V9</accession>
<dbReference type="SUPFAM" id="SSF54637">
    <property type="entry name" value="Thioesterase/thiol ester dehydrase-isomerase"/>
    <property type="match status" value="1"/>
</dbReference>
<reference evidence="2" key="1">
    <citation type="submission" date="2020-01" db="EMBL/GenBank/DDBJ databases">
        <title>Sphingomonas sp. strain CSW-10.</title>
        <authorList>
            <person name="Chen W.-M."/>
        </authorList>
    </citation>
    <scope>NUCLEOTIDE SEQUENCE [LARGE SCALE GENOMIC DNA]</scope>
    <source>
        <strain evidence="2">FSY-8</strain>
    </source>
</reference>
<sequence>MSEAPEYTAFLSRPHRITWGECDPAGIVFAPRYFDMFAENAVLLFEHAGLPPKRQMLKELGVIGFPAVDMSARFLGPTSYGDDVLVETAAPDFGNSSFTLHHRLTHQGRICVECTEKRVWTVPHPDKPGAMKAARIPDDIRALFLKAPA</sequence>
<gene>
    <name evidence="1" type="ORF">GTZ99_00105</name>
</gene>
<name>A0ABW9X8V9_9SPHN</name>
<dbReference type="Proteomes" id="UP000753724">
    <property type="component" value="Unassembled WGS sequence"/>
</dbReference>
<dbReference type="Pfam" id="PF13279">
    <property type="entry name" value="4HBT_2"/>
    <property type="match status" value="1"/>
</dbReference>
<keyword evidence="2" id="KW-1185">Reference proteome</keyword>
<dbReference type="CDD" id="cd00586">
    <property type="entry name" value="4HBT"/>
    <property type="match status" value="1"/>
</dbReference>
<evidence type="ECO:0000313" key="2">
    <source>
        <dbReference type="Proteomes" id="UP000753724"/>
    </source>
</evidence>